<gene>
    <name evidence="3" type="ORF">SMTD_LOCUS20095</name>
</gene>
<dbReference type="EMBL" id="UZAL01043645">
    <property type="protein sequence ID" value="VDP81559.1"/>
    <property type="molecule type" value="Genomic_DNA"/>
</dbReference>
<proteinExistence type="predicted"/>
<dbReference type="AlphaFoldDB" id="A0A183Q0G0"/>
<feature type="compositionally biased region" description="Polar residues" evidence="1">
    <location>
        <begin position="71"/>
        <end position="109"/>
    </location>
</feature>
<feature type="chain" id="PRO_5043915584" evidence="2">
    <location>
        <begin position="19"/>
        <end position="155"/>
    </location>
</feature>
<reference evidence="3 4" key="1">
    <citation type="submission" date="2018-11" db="EMBL/GenBank/DDBJ databases">
        <authorList>
            <consortium name="Pathogen Informatics"/>
        </authorList>
    </citation>
    <scope>NUCLEOTIDE SEQUENCE [LARGE SCALE GENOMIC DNA]</scope>
    <source>
        <strain>Denwood</strain>
        <strain evidence="4">Zambia</strain>
    </source>
</reference>
<name>A0A183Q0G0_9TREM</name>
<evidence type="ECO:0000313" key="3">
    <source>
        <dbReference type="EMBL" id="VDP81559.1"/>
    </source>
</evidence>
<keyword evidence="2" id="KW-0732">Signal</keyword>
<dbReference type="Proteomes" id="UP000269396">
    <property type="component" value="Unassembled WGS sequence"/>
</dbReference>
<dbReference type="STRING" id="31246.A0A183Q0G0"/>
<keyword evidence="4" id="KW-1185">Reference proteome</keyword>
<sequence length="155" mass="17892">MLFLLQLSLLFFVSYLECRRNGLVPNQIFLNYHQAYDTLDVILSQSSKFGFDWYNIYRRYAVVERIVQAQRRPQQNPQGTQTNLNTPASEQSENQQSQLAQESTDQANASLRGEQESRFTRITTNLRSAANLSYQFFSALISSIIPEQPPPLHLD</sequence>
<organism evidence="3 4">
    <name type="scientific">Schistosoma mattheei</name>
    <dbReference type="NCBI Taxonomy" id="31246"/>
    <lineage>
        <taxon>Eukaryota</taxon>
        <taxon>Metazoa</taxon>
        <taxon>Spiralia</taxon>
        <taxon>Lophotrochozoa</taxon>
        <taxon>Platyhelminthes</taxon>
        <taxon>Trematoda</taxon>
        <taxon>Digenea</taxon>
        <taxon>Strigeidida</taxon>
        <taxon>Schistosomatoidea</taxon>
        <taxon>Schistosomatidae</taxon>
        <taxon>Schistosoma</taxon>
    </lineage>
</organism>
<feature type="signal peptide" evidence="2">
    <location>
        <begin position="1"/>
        <end position="18"/>
    </location>
</feature>
<evidence type="ECO:0000313" key="4">
    <source>
        <dbReference type="Proteomes" id="UP000269396"/>
    </source>
</evidence>
<evidence type="ECO:0000256" key="1">
    <source>
        <dbReference type="SAM" id="MobiDB-lite"/>
    </source>
</evidence>
<feature type="region of interest" description="Disordered" evidence="1">
    <location>
        <begin position="71"/>
        <end position="116"/>
    </location>
</feature>
<evidence type="ECO:0000256" key="2">
    <source>
        <dbReference type="SAM" id="SignalP"/>
    </source>
</evidence>
<accession>A0A183Q0G0</accession>
<protein>
    <submittedName>
        <fullName evidence="3">Uncharacterized protein</fullName>
    </submittedName>
</protein>